<feature type="transmembrane region" description="Helical" evidence="1">
    <location>
        <begin position="30"/>
        <end position="52"/>
    </location>
</feature>
<feature type="transmembrane region" description="Helical" evidence="1">
    <location>
        <begin position="96"/>
        <end position="121"/>
    </location>
</feature>
<keyword evidence="1" id="KW-0812">Transmembrane</keyword>
<name>A0AAE1JA43_9FABA</name>
<feature type="transmembrane region" description="Helical" evidence="1">
    <location>
        <begin position="265"/>
        <end position="293"/>
    </location>
</feature>
<reference evidence="2" key="1">
    <citation type="submission" date="2023-10" db="EMBL/GenBank/DDBJ databases">
        <title>Chromosome-level genome of the transformable northern wattle, Acacia crassicarpa.</title>
        <authorList>
            <person name="Massaro I."/>
            <person name="Sinha N.R."/>
            <person name="Poethig S."/>
            <person name="Leichty A.R."/>
        </authorList>
    </citation>
    <scope>NUCLEOTIDE SEQUENCE</scope>
    <source>
        <strain evidence="2">Acra3RX</strain>
        <tissue evidence="2">Leaf</tissue>
    </source>
</reference>
<comment type="caution">
    <text evidence="2">The sequence shown here is derived from an EMBL/GenBank/DDBJ whole genome shotgun (WGS) entry which is preliminary data.</text>
</comment>
<feature type="transmembrane region" description="Helical" evidence="1">
    <location>
        <begin position="179"/>
        <end position="209"/>
    </location>
</feature>
<evidence type="ECO:0000313" key="3">
    <source>
        <dbReference type="Proteomes" id="UP001293593"/>
    </source>
</evidence>
<evidence type="ECO:0000256" key="1">
    <source>
        <dbReference type="SAM" id="Phobius"/>
    </source>
</evidence>
<dbReference type="PANTHER" id="PTHR33133">
    <property type="entry name" value="OS08G0107100 PROTEIN-RELATED"/>
    <property type="match status" value="1"/>
</dbReference>
<keyword evidence="1" id="KW-0472">Membrane</keyword>
<dbReference type="AlphaFoldDB" id="A0AAE1JA43"/>
<accession>A0AAE1JA43</accession>
<proteinExistence type="predicted"/>
<evidence type="ECO:0000313" key="2">
    <source>
        <dbReference type="EMBL" id="KAK4264748.1"/>
    </source>
</evidence>
<organism evidence="2 3">
    <name type="scientific">Acacia crassicarpa</name>
    <name type="common">northern wattle</name>
    <dbReference type="NCBI Taxonomy" id="499986"/>
    <lineage>
        <taxon>Eukaryota</taxon>
        <taxon>Viridiplantae</taxon>
        <taxon>Streptophyta</taxon>
        <taxon>Embryophyta</taxon>
        <taxon>Tracheophyta</taxon>
        <taxon>Spermatophyta</taxon>
        <taxon>Magnoliopsida</taxon>
        <taxon>eudicotyledons</taxon>
        <taxon>Gunneridae</taxon>
        <taxon>Pentapetalae</taxon>
        <taxon>rosids</taxon>
        <taxon>fabids</taxon>
        <taxon>Fabales</taxon>
        <taxon>Fabaceae</taxon>
        <taxon>Caesalpinioideae</taxon>
        <taxon>mimosoid clade</taxon>
        <taxon>Acacieae</taxon>
        <taxon>Acacia</taxon>
    </lineage>
</organism>
<protein>
    <submittedName>
        <fullName evidence="2">Uncharacterized protein</fullName>
    </submittedName>
</protein>
<dbReference type="Proteomes" id="UP001293593">
    <property type="component" value="Unassembled WGS sequence"/>
</dbReference>
<dbReference type="EMBL" id="JAWXYG010000008">
    <property type="protein sequence ID" value="KAK4264748.1"/>
    <property type="molecule type" value="Genomic_DNA"/>
</dbReference>
<keyword evidence="3" id="KW-1185">Reference proteome</keyword>
<feature type="transmembrane region" description="Helical" evidence="1">
    <location>
        <begin position="230"/>
        <end position="259"/>
    </location>
</feature>
<gene>
    <name evidence="2" type="ORF">QN277_025880</name>
</gene>
<dbReference type="PANTHER" id="PTHR33133:SF5">
    <property type="entry name" value="OS08G0107100 PROTEIN"/>
    <property type="match status" value="1"/>
</dbReference>
<feature type="transmembrane region" description="Helical" evidence="1">
    <location>
        <begin position="142"/>
        <end position="173"/>
    </location>
</feature>
<keyword evidence="1" id="KW-1133">Transmembrane helix</keyword>
<sequence>MKKEQQELQSLCVLGIFKESFKLILTCPKIFFQISLFLLLPLSFIFLANFHISQLIFFNILHNQTFLHQFPQNSQSCALLSDILFSQWISFFLLKFAYFTFLLTLSLLSTSAVVFTVASIYASSNVTFRKVMSVVSKVWSTLLITFNWNTAIVFAYNVFSGLLFIFCLSVIGIDDSLGLVIGGILLALYLIGFVYITIVWHLASVISVLEGSYGKEATIKGKKLIKGKTGTSIVVSSVILLFFLGIQLGFETFVVIGLVAEELRIGVAILCLMGLLMVILLGLVVQTVLYFVCKSYHHEHIAKSSLADHLEAYLGDYVPLRPRDIQIPEIPV</sequence>